<organism evidence="1 2">
    <name type="scientific">Nocardioides yefusunii</name>
    <dbReference type="NCBI Taxonomy" id="2500546"/>
    <lineage>
        <taxon>Bacteria</taxon>
        <taxon>Bacillati</taxon>
        <taxon>Actinomycetota</taxon>
        <taxon>Actinomycetes</taxon>
        <taxon>Propionibacteriales</taxon>
        <taxon>Nocardioidaceae</taxon>
        <taxon>Nocardioides</taxon>
    </lineage>
</organism>
<protein>
    <submittedName>
        <fullName evidence="1">Uncharacterized protein</fullName>
    </submittedName>
</protein>
<dbReference type="RefSeq" id="WP_164878668.1">
    <property type="nucleotide sequence ID" value="NZ_CP034929.1"/>
</dbReference>
<comment type="caution">
    <text evidence="1">The sequence shown here is derived from an EMBL/GenBank/DDBJ whole genome shotgun (WGS) entry which is preliminary data.</text>
</comment>
<keyword evidence="2" id="KW-1185">Reference proteome</keyword>
<name>A0ABW1QXE7_9ACTN</name>
<reference evidence="2" key="1">
    <citation type="journal article" date="2019" name="Int. J. Syst. Evol. Microbiol.">
        <title>The Global Catalogue of Microorganisms (GCM) 10K type strain sequencing project: providing services to taxonomists for standard genome sequencing and annotation.</title>
        <authorList>
            <consortium name="The Broad Institute Genomics Platform"/>
            <consortium name="The Broad Institute Genome Sequencing Center for Infectious Disease"/>
            <person name="Wu L."/>
            <person name="Ma J."/>
        </authorList>
    </citation>
    <scope>NUCLEOTIDE SEQUENCE [LARGE SCALE GENOMIC DNA]</scope>
    <source>
        <strain evidence="2">DFY28</strain>
    </source>
</reference>
<proteinExistence type="predicted"/>
<dbReference type="EMBL" id="JBHSQI010000005">
    <property type="protein sequence ID" value="MFC6154222.1"/>
    <property type="molecule type" value="Genomic_DNA"/>
</dbReference>
<accession>A0ABW1QXE7</accession>
<evidence type="ECO:0000313" key="1">
    <source>
        <dbReference type="EMBL" id="MFC6154222.1"/>
    </source>
</evidence>
<sequence>MDTSTLLHRITSTPLGVLLSSFLSLFGVVISPAPATAGSSRRPAVT</sequence>
<gene>
    <name evidence="1" type="ORF">ACFPWU_11195</name>
</gene>
<dbReference type="Proteomes" id="UP001596098">
    <property type="component" value="Unassembled WGS sequence"/>
</dbReference>
<evidence type="ECO:0000313" key="2">
    <source>
        <dbReference type="Proteomes" id="UP001596098"/>
    </source>
</evidence>